<dbReference type="PANTHER" id="PTHR15718:SF7">
    <property type="entry name" value="G PROTEIN-REGULATED INDUCER OF NEURITE OUTGROWTH 1"/>
    <property type="match status" value="1"/>
</dbReference>
<dbReference type="Proteomes" id="UP000580691">
    <property type="component" value="Unassembled WGS sequence"/>
</dbReference>
<feature type="non-terminal residue" evidence="4">
    <location>
        <position position="1"/>
    </location>
</feature>
<dbReference type="AlphaFoldDB" id="A0A7K4TQL5"/>
<evidence type="ECO:0000256" key="1">
    <source>
        <dbReference type="ARBA" id="ARBA00002358"/>
    </source>
</evidence>
<protein>
    <submittedName>
        <fullName evidence="4">GRIN1 protein</fullName>
    </submittedName>
</protein>
<sequence>GLAWEKPSLGMGSAKEPEGLQVLSCQAGAEDACEPRASSPGCPATGECLPGSGCAAGARAMRTCCVAEAESQGTKASSVAEKKVPSPAGPAPGTLLQDTSTEQSVAAATGSCGGPSGAAPACGPTGMGIPNTQKEDAAPTSPVPDPCLQATSKDMGSTPALAKHVAFVEPTASIGTAELPSQEQPQDSKGTSLGAATQKKSTRNVGAGSSQQPQTAKQLCESYSSDVTPPQDAGTQDMGTQVDSRVSLVSVALSPMSPPCGAAAFTFPKRETASAAPRLEPSKKDAEMQVSMPVETRSVATGPMTPVAKSPQTSYPEVQVKGTVPEVVEEEPPEPIREVSWDEKGMTWEVYGASMEVEVLGMAIQKHLEKQIEEHGRQVVVTPQTTRTGSVKGGPRKGEAKRQPSVFRALLQNVRRPRCCSRAGPAME</sequence>
<accession>A0A7K4TQL5</accession>
<evidence type="ECO:0000259" key="3">
    <source>
        <dbReference type="Pfam" id="PF15235"/>
    </source>
</evidence>
<reference evidence="4 5" key="1">
    <citation type="submission" date="2019-09" db="EMBL/GenBank/DDBJ databases">
        <title>Bird 10,000 Genomes (B10K) Project - Family phase.</title>
        <authorList>
            <person name="Zhang G."/>
        </authorList>
    </citation>
    <scope>NUCLEOTIDE SEQUENCE [LARGE SCALE GENOMIC DNA]</scope>
    <source>
        <strain evidence="4">B10K-DU-002-08</strain>
        <tissue evidence="4">Muscle</tissue>
    </source>
</reference>
<feature type="region of interest" description="Disordered" evidence="2">
    <location>
        <begin position="385"/>
        <end position="406"/>
    </location>
</feature>
<dbReference type="GO" id="GO:0005886">
    <property type="term" value="C:plasma membrane"/>
    <property type="evidence" value="ECO:0007669"/>
    <property type="project" value="TreeGrafter"/>
</dbReference>
<dbReference type="GO" id="GO:0031175">
    <property type="term" value="P:neuron projection development"/>
    <property type="evidence" value="ECO:0007669"/>
    <property type="project" value="TreeGrafter"/>
</dbReference>
<dbReference type="Pfam" id="PF15235">
    <property type="entry name" value="GRIN_C"/>
    <property type="match status" value="1"/>
</dbReference>
<feature type="non-terminal residue" evidence="4">
    <location>
        <position position="428"/>
    </location>
</feature>
<dbReference type="PANTHER" id="PTHR15718">
    <property type="entry name" value="G PROTEIN-REGULATED INDUCER OF NEURITE OUTGROWTH C-TERMINAL DOMAIN-CONTAINING PROTEIN"/>
    <property type="match status" value="1"/>
</dbReference>
<feature type="region of interest" description="Disordered" evidence="2">
    <location>
        <begin position="75"/>
        <end position="156"/>
    </location>
</feature>
<feature type="domain" description="G protein-regulated inducer of neurite outgrowth C-terminal" evidence="3">
    <location>
        <begin position="309"/>
        <end position="425"/>
    </location>
</feature>
<keyword evidence="5" id="KW-1185">Reference proteome</keyword>
<gene>
    <name evidence="4" type="primary">Gprin1</name>
    <name evidence="4" type="ORF">SINWEB_R06599</name>
</gene>
<comment type="function">
    <text evidence="1">May be involved in neurite outgrowth.</text>
</comment>
<feature type="compositionally biased region" description="Polar residues" evidence="2">
    <location>
        <begin position="179"/>
        <end position="241"/>
    </location>
</feature>
<feature type="region of interest" description="Disordered" evidence="2">
    <location>
        <begin position="272"/>
        <end position="318"/>
    </location>
</feature>
<evidence type="ECO:0000313" key="4">
    <source>
        <dbReference type="EMBL" id="NWQ99509.1"/>
    </source>
</evidence>
<name>A0A7K4TQL5_9SYLV</name>
<proteinExistence type="predicted"/>
<dbReference type="InterPro" id="IPR032745">
    <property type="entry name" value="GRIN_C"/>
</dbReference>
<evidence type="ECO:0000313" key="5">
    <source>
        <dbReference type="Proteomes" id="UP000580691"/>
    </source>
</evidence>
<dbReference type="OrthoDB" id="9937185at2759"/>
<evidence type="ECO:0000256" key="2">
    <source>
        <dbReference type="SAM" id="MobiDB-lite"/>
    </source>
</evidence>
<organism evidence="4 5">
    <name type="scientific">Sinosuthora webbiana</name>
    <dbReference type="NCBI Taxonomy" id="337173"/>
    <lineage>
        <taxon>Eukaryota</taxon>
        <taxon>Metazoa</taxon>
        <taxon>Chordata</taxon>
        <taxon>Craniata</taxon>
        <taxon>Vertebrata</taxon>
        <taxon>Euteleostomi</taxon>
        <taxon>Archelosauria</taxon>
        <taxon>Archosauria</taxon>
        <taxon>Dinosauria</taxon>
        <taxon>Saurischia</taxon>
        <taxon>Theropoda</taxon>
        <taxon>Coelurosauria</taxon>
        <taxon>Aves</taxon>
        <taxon>Neognathae</taxon>
        <taxon>Neoaves</taxon>
        <taxon>Telluraves</taxon>
        <taxon>Australaves</taxon>
        <taxon>Passeriformes</taxon>
        <taxon>Sylvioidea</taxon>
        <taxon>Sylviidae</taxon>
        <taxon>Sinosuthora</taxon>
    </lineage>
</organism>
<dbReference type="EMBL" id="VXBN01000663">
    <property type="protein sequence ID" value="NWQ99509.1"/>
    <property type="molecule type" value="Genomic_DNA"/>
</dbReference>
<comment type="caution">
    <text evidence="4">The sequence shown here is derived from an EMBL/GenBank/DDBJ whole genome shotgun (WGS) entry which is preliminary data.</text>
</comment>
<dbReference type="InterPro" id="IPR026646">
    <property type="entry name" value="GPRIN2-like/GPRIN3"/>
</dbReference>
<feature type="region of interest" description="Disordered" evidence="2">
    <location>
        <begin position="173"/>
        <end position="241"/>
    </location>
</feature>